<organism evidence="2 3">
    <name type="scientific">Miscanthus lutarioriparius</name>
    <dbReference type="NCBI Taxonomy" id="422564"/>
    <lineage>
        <taxon>Eukaryota</taxon>
        <taxon>Viridiplantae</taxon>
        <taxon>Streptophyta</taxon>
        <taxon>Embryophyta</taxon>
        <taxon>Tracheophyta</taxon>
        <taxon>Spermatophyta</taxon>
        <taxon>Magnoliopsida</taxon>
        <taxon>Liliopsida</taxon>
        <taxon>Poales</taxon>
        <taxon>Poaceae</taxon>
        <taxon>PACMAD clade</taxon>
        <taxon>Panicoideae</taxon>
        <taxon>Andropogonodae</taxon>
        <taxon>Andropogoneae</taxon>
        <taxon>Saccharinae</taxon>
        <taxon>Miscanthus</taxon>
    </lineage>
</organism>
<dbReference type="Proteomes" id="UP000604825">
    <property type="component" value="Unassembled WGS sequence"/>
</dbReference>
<evidence type="ECO:0000313" key="2">
    <source>
        <dbReference type="EMBL" id="CAD6250314.1"/>
    </source>
</evidence>
<comment type="caution">
    <text evidence="2">The sequence shown here is derived from an EMBL/GenBank/DDBJ whole genome shotgun (WGS) entry which is preliminary data.</text>
</comment>
<dbReference type="AlphaFoldDB" id="A0A811PR81"/>
<keyword evidence="3" id="KW-1185">Reference proteome</keyword>
<dbReference type="EMBL" id="CAJGYO010000008">
    <property type="protein sequence ID" value="CAD6250314.1"/>
    <property type="molecule type" value="Genomic_DNA"/>
</dbReference>
<gene>
    <name evidence="2" type="ORF">NCGR_LOCUS34108</name>
</gene>
<name>A0A811PR81_9POAL</name>
<sequence>MVERVVAADEHKTACLFLRDWQLLALRSFMAGSRLMINRYMAEEDQKRPDICIRDGRAQNRTGGGWTCMQKRKVTGGAPYGRAPLAGIKARGSMKAYTSSQENSRWWQTAPVTSGLTTSADLHHGGNGSHEDRDQQIGVDIFSMQITYRGEEGACTLDCLPTEARRPRTAWPCPPWRLMMVLDETRTAAGEVAAADETMVTDHSFDGRPDSTRPSATTRSTDKKAATTCSRTGTASWQLGEVLSEMAFPLTSMISARSCGGR</sequence>
<accession>A0A811PR81</accession>
<feature type="region of interest" description="Disordered" evidence="1">
    <location>
        <begin position="199"/>
        <end position="229"/>
    </location>
</feature>
<reference evidence="2" key="1">
    <citation type="submission" date="2020-10" db="EMBL/GenBank/DDBJ databases">
        <authorList>
            <person name="Han B."/>
            <person name="Lu T."/>
            <person name="Zhao Q."/>
            <person name="Huang X."/>
            <person name="Zhao Y."/>
        </authorList>
    </citation>
    <scope>NUCLEOTIDE SEQUENCE</scope>
</reference>
<protein>
    <submittedName>
        <fullName evidence="2">Uncharacterized protein</fullName>
    </submittedName>
</protein>
<proteinExistence type="predicted"/>
<evidence type="ECO:0000256" key="1">
    <source>
        <dbReference type="SAM" id="MobiDB-lite"/>
    </source>
</evidence>
<evidence type="ECO:0000313" key="3">
    <source>
        <dbReference type="Proteomes" id="UP000604825"/>
    </source>
</evidence>